<dbReference type="CDD" id="cd16393">
    <property type="entry name" value="SPO0J_N"/>
    <property type="match status" value="1"/>
</dbReference>
<dbReference type="Gene3D" id="3.90.1530.30">
    <property type="match status" value="1"/>
</dbReference>
<dbReference type="InterPro" id="IPR001387">
    <property type="entry name" value="Cro/C1-type_HTH"/>
</dbReference>
<accession>A0ABV5ZBU3</accession>
<dbReference type="PANTHER" id="PTHR33375">
    <property type="entry name" value="CHROMOSOME-PARTITIONING PROTEIN PARB-RELATED"/>
    <property type="match status" value="1"/>
</dbReference>
<dbReference type="Proteomes" id="UP001589628">
    <property type="component" value="Unassembled WGS sequence"/>
</dbReference>
<evidence type="ECO:0000256" key="5">
    <source>
        <dbReference type="ARBA" id="ARBA00025472"/>
    </source>
</evidence>
<dbReference type="SUPFAM" id="SSF110849">
    <property type="entry name" value="ParB/Sulfiredoxin"/>
    <property type="match status" value="1"/>
</dbReference>
<proteinExistence type="inferred from homology"/>
<evidence type="ECO:0000256" key="2">
    <source>
        <dbReference type="ARBA" id="ARBA00022372"/>
    </source>
</evidence>
<dbReference type="Pfam" id="PF02195">
    <property type="entry name" value="ParB_N"/>
    <property type="match status" value="1"/>
</dbReference>
<sequence length="299" mass="33107">MSQKKRGLGRGLDALLGAGKQSVSIDEPQIETWLKEPEAAEGLKFIALEQIRPGMAQPRQVMDPDALEQLASSIRQQGVMQPVVVRPSGEGYELIAGERRWRASQLAGLEKIPALVREVSDQDALILALVENIQREDLNPLEQAQALERLQQSQQLTQQELADIVGKSRSAVANLLRLLQLDAQVKLRLEHGDLEMGHARALLALPAEHQADAAEEVVAKGLSVRQTEALVKRFGSAAASQQIETPDTVNPWQQRQSQLSDYLGVGVQIRQNAKGRGKMVIEFQDPQQLERILAYFQQD</sequence>
<feature type="domain" description="HTH cro/C1-type" evidence="6">
    <location>
        <begin position="147"/>
        <end position="177"/>
    </location>
</feature>
<dbReference type="SMART" id="SM00470">
    <property type="entry name" value="ParB"/>
    <property type="match status" value="1"/>
</dbReference>
<dbReference type="InterPro" id="IPR003115">
    <property type="entry name" value="ParB_N"/>
</dbReference>
<dbReference type="PANTHER" id="PTHR33375:SF1">
    <property type="entry name" value="CHROMOSOME-PARTITIONING PROTEIN PARB-RELATED"/>
    <property type="match status" value="1"/>
</dbReference>
<dbReference type="InterPro" id="IPR041468">
    <property type="entry name" value="HTH_ParB/Spo0J"/>
</dbReference>
<reference evidence="7 8" key="1">
    <citation type="submission" date="2024-09" db="EMBL/GenBank/DDBJ databases">
        <authorList>
            <person name="Sun Q."/>
            <person name="Mori K."/>
        </authorList>
    </citation>
    <scope>NUCLEOTIDE SEQUENCE [LARGE SCALE GENOMIC DNA]</scope>
    <source>
        <strain evidence="7 8">ATCC 51285</strain>
    </source>
</reference>
<dbReference type="Pfam" id="PF23552">
    <property type="entry name" value="ParB_C"/>
    <property type="match status" value="1"/>
</dbReference>
<dbReference type="InterPro" id="IPR036086">
    <property type="entry name" value="ParB/Sulfiredoxin_sf"/>
</dbReference>
<comment type="function">
    <text evidence="5">Involved in chromosome partition. Localize to both poles of the predivisional cell following completion of DNA replication. Binds to the DNA origin of replication.</text>
</comment>
<evidence type="ECO:0000256" key="1">
    <source>
        <dbReference type="ARBA" id="ARBA00006295"/>
    </source>
</evidence>
<dbReference type="PROSITE" id="PS50943">
    <property type="entry name" value="HTH_CROC1"/>
    <property type="match status" value="1"/>
</dbReference>
<dbReference type="InterPro" id="IPR004437">
    <property type="entry name" value="ParB/RepB/Spo0J"/>
</dbReference>
<keyword evidence="3" id="KW-0159">Chromosome partition</keyword>
<evidence type="ECO:0000259" key="6">
    <source>
        <dbReference type="PROSITE" id="PS50943"/>
    </source>
</evidence>
<dbReference type="SUPFAM" id="SSF109709">
    <property type="entry name" value="KorB DNA-binding domain-like"/>
    <property type="match status" value="1"/>
</dbReference>
<dbReference type="RefSeq" id="WP_027311563.1">
    <property type="nucleotide sequence ID" value="NZ_JAUESS010000007.1"/>
</dbReference>
<evidence type="ECO:0000313" key="8">
    <source>
        <dbReference type="Proteomes" id="UP001589628"/>
    </source>
</evidence>
<dbReference type="NCBIfam" id="TIGR00180">
    <property type="entry name" value="parB_part"/>
    <property type="match status" value="1"/>
</dbReference>
<keyword evidence="4" id="KW-0238">DNA-binding</keyword>
<keyword evidence="8" id="KW-1185">Reference proteome</keyword>
<comment type="similarity">
    <text evidence="1">Belongs to the ParB family.</text>
</comment>
<organism evidence="7 8">
    <name type="scientific">Balneatrix alpica</name>
    <dbReference type="NCBI Taxonomy" id="75684"/>
    <lineage>
        <taxon>Bacteria</taxon>
        <taxon>Pseudomonadati</taxon>
        <taxon>Pseudomonadota</taxon>
        <taxon>Gammaproteobacteria</taxon>
        <taxon>Oceanospirillales</taxon>
        <taxon>Balneatrichaceae</taxon>
        <taxon>Balneatrix</taxon>
    </lineage>
</organism>
<evidence type="ECO:0000256" key="4">
    <source>
        <dbReference type="ARBA" id="ARBA00023125"/>
    </source>
</evidence>
<evidence type="ECO:0000313" key="7">
    <source>
        <dbReference type="EMBL" id="MFB9886063.1"/>
    </source>
</evidence>
<dbReference type="InterPro" id="IPR050336">
    <property type="entry name" value="Chromosome_partition/occlusion"/>
</dbReference>
<name>A0ABV5ZBU3_9GAMM</name>
<evidence type="ECO:0000256" key="3">
    <source>
        <dbReference type="ARBA" id="ARBA00022829"/>
    </source>
</evidence>
<comment type="caution">
    <text evidence="7">The sequence shown here is derived from an EMBL/GenBank/DDBJ whole genome shotgun (WGS) entry which is preliminary data.</text>
</comment>
<dbReference type="Gene3D" id="1.10.10.2830">
    <property type="match status" value="1"/>
</dbReference>
<dbReference type="InterPro" id="IPR057240">
    <property type="entry name" value="ParB_dimer_C"/>
</dbReference>
<gene>
    <name evidence="7" type="ORF">ACFFLH_06550</name>
</gene>
<dbReference type="Pfam" id="PF17762">
    <property type="entry name" value="HTH_ParB"/>
    <property type="match status" value="1"/>
</dbReference>
<protein>
    <recommendedName>
        <fullName evidence="2">Probable chromosome-partitioning protein ParB</fullName>
    </recommendedName>
</protein>
<dbReference type="EMBL" id="JBHLZN010000002">
    <property type="protein sequence ID" value="MFB9886063.1"/>
    <property type="molecule type" value="Genomic_DNA"/>
</dbReference>